<dbReference type="Pfam" id="PF01083">
    <property type="entry name" value="Cutinase"/>
    <property type="match status" value="1"/>
</dbReference>
<accession>A0A7I7Y0Q1</accession>
<dbReference type="InterPro" id="IPR043580">
    <property type="entry name" value="CUTINASE_1"/>
</dbReference>
<name>A0A7I7Y0Q1_9MYCO</name>
<dbReference type="RefSeq" id="WP_085149498.1">
    <property type="nucleotide sequence ID" value="NZ_AP022612.1"/>
</dbReference>
<dbReference type="PROSITE" id="PS00155">
    <property type="entry name" value="CUTINASE_1"/>
    <property type="match status" value="1"/>
</dbReference>
<sequence length="208" mass="22192">MSLFVTPLVIPHAAQVIPTASAACSDIEVVFARGRLEPRGAGQIGNAFANGLRSKTGRSVNLYSVNYPANSEVDIGANDMSRHIQGIANSCPDTRIVVGGYSLGAAVTDVVLAVPMPFFGFTNPLPANAEQRIAAVALFGNGIQWVGPIGNFNPVYRDRTIELCHGDDPICNPTDPENWEAYWPDHLAPAYINAGMVNQAVDFVVGRL</sequence>
<gene>
    <name evidence="9" type="primary">cut2_2</name>
    <name evidence="9" type="ORF">MCNF_37440</name>
</gene>
<dbReference type="GO" id="GO:0005576">
    <property type="term" value="C:extracellular region"/>
    <property type="evidence" value="ECO:0007669"/>
    <property type="project" value="UniProtKB-SubCell"/>
</dbReference>
<reference evidence="9" key="1">
    <citation type="journal article" date="2019" name="Emerg. Microbes Infect.">
        <title>Comprehensive subspecies identification of 175 nontuberculous mycobacteria species based on 7547 genomic profiles.</title>
        <authorList>
            <person name="Matsumoto Y."/>
            <person name="Kinjo T."/>
            <person name="Motooka D."/>
            <person name="Nabeya D."/>
            <person name="Jung N."/>
            <person name="Uechi K."/>
            <person name="Horii T."/>
            <person name="Iida T."/>
            <person name="Fujita J."/>
            <person name="Nakamura S."/>
        </authorList>
    </citation>
    <scope>NUCLEOTIDE SEQUENCE [LARGE SCALE GENOMIC DNA]</scope>
    <source>
        <strain evidence="9">JCM 13671</strain>
    </source>
</reference>
<keyword evidence="10" id="KW-1185">Reference proteome</keyword>
<keyword evidence="3 8" id="KW-0719">Serine esterase</keyword>
<reference evidence="9" key="2">
    <citation type="submission" date="2020-02" db="EMBL/GenBank/DDBJ databases">
        <authorList>
            <person name="Matsumoto Y."/>
            <person name="Motooka D."/>
            <person name="Nakamura S."/>
        </authorList>
    </citation>
    <scope>NUCLEOTIDE SEQUENCE</scope>
    <source>
        <strain evidence="9">JCM 13671</strain>
    </source>
</reference>
<dbReference type="EMBL" id="AP022612">
    <property type="protein sequence ID" value="BBZ35139.1"/>
    <property type="molecule type" value="Genomic_DNA"/>
</dbReference>
<dbReference type="AlphaFoldDB" id="A0A7I7Y0Q1"/>
<proteinExistence type="inferred from homology"/>
<dbReference type="Proteomes" id="UP000466931">
    <property type="component" value="Chromosome"/>
</dbReference>
<keyword evidence="6 8" id="KW-0378">Hydrolase</keyword>
<keyword evidence="4 8" id="KW-0964">Secreted</keyword>
<dbReference type="SUPFAM" id="SSF53474">
    <property type="entry name" value="alpha/beta-Hydrolases"/>
    <property type="match status" value="1"/>
</dbReference>
<dbReference type="PANTHER" id="PTHR33630">
    <property type="entry name" value="CUTINASE RV1984C-RELATED-RELATED"/>
    <property type="match status" value="1"/>
</dbReference>
<dbReference type="GO" id="GO:0052689">
    <property type="term" value="F:carboxylic ester hydrolase activity"/>
    <property type="evidence" value="ECO:0007669"/>
    <property type="project" value="UniProtKB-KW"/>
</dbReference>
<dbReference type="Gene3D" id="3.40.50.1820">
    <property type="entry name" value="alpha/beta hydrolase"/>
    <property type="match status" value="1"/>
</dbReference>
<comment type="function">
    <text evidence="8">Catalyzes the hydrolysis of complex carboxylic polyesters found in the cell wall of plants. Degrades cutin, a macromolecule that forms the structure of the plant cuticle.</text>
</comment>
<evidence type="ECO:0000313" key="10">
    <source>
        <dbReference type="Proteomes" id="UP000466931"/>
    </source>
</evidence>
<keyword evidence="5" id="KW-0732">Signal</keyword>
<evidence type="ECO:0000256" key="1">
    <source>
        <dbReference type="ARBA" id="ARBA00004613"/>
    </source>
</evidence>
<dbReference type="OrthoDB" id="3690529at2"/>
<evidence type="ECO:0000256" key="7">
    <source>
        <dbReference type="ARBA" id="ARBA00023157"/>
    </source>
</evidence>
<keyword evidence="7" id="KW-1015">Disulfide bond</keyword>
<dbReference type="InterPro" id="IPR029058">
    <property type="entry name" value="AB_hydrolase_fold"/>
</dbReference>
<organism evidence="9 10">
    <name type="scientific">Mycolicibacterium confluentis</name>
    <dbReference type="NCBI Taxonomy" id="28047"/>
    <lineage>
        <taxon>Bacteria</taxon>
        <taxon>Bacillati</taxon>
        <taxon>Actinomycetota</taxon>
        <taxon>Actinomycetes</taxon>
        <taxon>Mycobacteriales</taxon>
        <taxon>Mycobacteriaceae</taxon>
        <taxon>Mycolicibacterium</taxon>
    </lineage>
</organism>
<evidence type="ECO:0000256" key="4">
    <source>
        <dbReference type="ARBA" id="ARBA00022525"/>
    </source>
</evidence>
<comment type="similarity">
    <text evidence="2 8">Belongs to the cutinase family.</text>
</comment>
<dbReference type="EC" id="3.1.1.-" evidence="8"/>
<evidence type="ECO:0000256" key="2">
    <source>
        <dbReference type="ARBA" id="ARBA00007534"/>
    </source>
</evidence>
<evidence type="ECO:0000256" key="5">
    <source>
        <dbReference type="ARBA" id="ARBA00022729"/>
    </source>
</evidence>
<evidence type="ECO:0000256" key="6">
    <source>
        <dbReference type="ARBA" id="ARBA00022801"/>
    </source>
</evidence>
<dbReference type="InterPro" id="IPR000675">
    <property type="entry name" value="Cutinase/axe"/>
</dbReference>
<evidence type="ECO:0000256" key="3">
    <source>
        <dbReference type="ARBA" id="ARBA00022487"/>
    </source>
</evidence>
<comment type="subcellular location">
    <subcellularLocation>
        <location evidence="1 8">Secreted</location>
    </subcellularLocation>
</comment>
<evidence type="ECO:0000256" key="8">
    <source>
        <dbReference type="RuleBase" id="RU361263"/>
    </source>
</evidence>
<dbReference type="SMART" id="SM01110">
    <property type="entry name" value="Cutinase"/>
    <property type="match status" value="1"/>
</dbReference>
<dbReference type="PANTHER" id="PTHR33630:SF9">
    <property type="entry name" value="CUTINASE 4"/>
    <property type="match status" value="1"/>
</dbReference>
<evidence type="ECO:0000313" key="9">
    <source>
        <dbReference type="EMBL" id="BBZ35139.1"/>
    </source>
</evidence>
<protein>
    <recommendedName>
        <fullName evidence="8">Cutinase</fullName>
        <ecNumber evidence="8">3.1.1.-</ecNumber>
    </recommendedName>
</protein>